<evidence type="ECO:0008006" key="7">
    <source>
        <dbReference type="Google" id="ProtNLM"/>
    </source>
</evidence>
<evidence type="ECO:0000313" key="5">
    <source>
        <dbReference type="Proteomes" id="UP000053144"/>
    </source>
</evidence>
<protein>
    <recommendedName>
        <fullName evidence="7">Transmembrane protein</fullName>
    </recommendedName>
</protein>
<dbReference type="AlphaFoldDB" id="A0A0L9V743"/>
<evidence type="ECO:0000313" key="4">
    <source>
        <dbReference type="EMBL" id="KOM50752.1"/>
    </source>
</evidence>
<keyword evidence="2" id="KW-1133">Transmembrane helix</keyword>
<dbReference type="OMA" id="TAIRQIH"/>
<dbReference type="Proteomes" id="UP000053144">
    <property type="component" value="Chromosome 8"/>
</dbReference>
<feature type="region of interest" description="Disordered" evidence="1">
    <location>
        <begin position="1"/>
        <end position="36"/>
    </location>
</feature>
<dbReference type="PANTHER" id="PTHR34189">
    <property type="entry name" value="TRANSMEMBRANE PROTEIN"/>
    <property type="match status" value="1"/>
</dbReference>
<evidence type="ECO:0000313" key="3">
    <source>
        <dbReference type="EMBL" id="KAG2397653.1"/>
    </source>
</evidence>
<reference evidence="4" key="2">
    <citation type="submission" date="2015-02" db="EMBL/GenBank/DDBJ databases">
        <authorList>
            <person name="Chooi Y.-H."/>
        </authorList>
    </citation>
    <scope>NUCLEOTIDE SEQUENCE</scope>
    <source>
        <tissue evidence="4">Seedling</tissue>
    </source>
</reference>
<organism evidence="4 5">
    <name type="scientific">Phaseolus angularis</name>
    <name type="common">Azuki bean</name>
    <name type="synonym">Vigna angularis</name>
    <dbReference type="NCBI Taxonomy" id="3914"/>
    <lineage>
        <taxon>Eukaryota</taxon>
        <taxon>Viridiplantae</taxon>
        <taxon>Streptophyta</taxon>
        <taxon>Embryophyta</taxon>
        <taxon>Tracheophyta</taxon>
        <taxon>Spermatophyta</taxon>
        <taxon>Magnoliopsida</taxon>
        <taxon>eudicotyledons</taxon>
        <taxon>Gunneridae</taxon>
        <taxon>Pentapetalae</taxon>
        <taxon>rosids</taxon>
        <taxon>fabids</taxon>
        <taxon>Fabales</taxon>
        <taxon>Fabaceae</taxon>
        <taxon>Papilionoideae</taxon>
        <taxon>50 kb inversion clade</taxon>
        <taxon>NPAAA clade</taxon>
        <taxon>indigoferoid/millettioid clade</taxon>
        <taxon>Phaseoleae</taxon>
        <taxon>Vigna</taxon>
    </lineage>
</organism>
<reference evidence="3 6" key="3">
    <citation type="submission" date="2020-05" db="EMBL/GenBank/DDBJ databases">
        <title>Vigna angularis (adzuki bean) Var. LongXiaoDou No. 4 denovo assembly.</title>
        <authorList>
            <person name="Xiang H."/>
        </authorList>
    </citation>
    <scope>NUCLEOTIDE SEQUENCE [LARGE SCALE GENOMIC DNA]</scope>
    <source>
        <tissue evidence="3">Leaf</tissue>
    </source>
</reference>
<feature type="region of interest" description="Disordered" evidence="1">
    <location>
        <begin position="130"/>
        <end position="157"/>
    </location>
</feature>
<evidence type="ECO:0000313" key="6">
    <source>
        <dbReference type="Proteomes" id="UP000743370"/>
    </source>
</evidence>
<name>A0A0L9V743_PHAAN</name>
<keyword evidence="2" id="KW-0812">Transmembrane</keyword>
<dbReference type="Proteomes" id="UP000743370">
    <property type="component" value="Unassembled WGS sequence"/>
</dbReference>
<feature type="compositionally biased region" description="Polar residues" evidence="1">
    <location>
        <begin position="147"/>
        <end position="157"/>
    </location>
</feature>
<reference evidence="5" key="1">
    <citation type="journal article" date="2015" name="Proc. Natl. Acad. Sci. U.S.A.">
        <title>Genome sequencing of adzuki bean (Vigna angularis) provides insight into high starch and low fat accumulation and domestication.</title>
        <authorList>
            <person name="Yang K."/>
            <person name="Tian Z."/>
            <person name="Chen C."/>
            <person name="Luo L."/>
            <person name="Zhao B."/>
            <person name="Wang Z."/>
            <person name="Yu L."/>
            <person name="Li Y."/>
            <person name="Sun Y."/>
            <person name="Li W."/>
            <person name="Chen Y."/>
            <person name="Li Y."/>
            <person name="Zhang Y."/>
            <person name="Ai D."/>
            <person name="Zhao J."/>
            <person name="Shang C."/>
            <person name="Ma Y."/>
            <person name="Wu B."/>
            <person name="Wang M."/>
            <person name="Gao L."/>
            <person name="Sun D."/>
            <person name="Zhang P."/>
            <person name="Guo F."/>
            <person name="Wang W."/>
            <person name="Li Y."/>
            <person name="Wang J."/>
            <person name="Varshney R.K."/>
            <person name="Wang J."/>
            <person name="Ling H.Q."/>
            <person name="Wan P."/>
        </authorList>
    </citation>
    <scope>NUCLEOTIDE SEQUENCE</scope>
    <source>
        <strain evidence="5">cv. Jingnong 6</strain>
    </source>
</reference>
<dbReference type="Gramene" id="KOM50752">
    <property type="protein sequence ID" value="KOM50752"/>
    <property type="gene ID" value="LR48_Vigan08g157900"/>
</dbReference>
<accession>A0A0L9V743</accession>
<gene>
    <name evidence="3" type="ORF">HKW66_Vig0141110</name>
    <name evidence="4" type="ORF">LR48_Vigan08g157900</name>
</gene>
<dbReference type="PANTHER" id="PTHR34189:SF18">
    <property type="entry name" value="SERINE_THREONINE-KINASE RLCKVII PROTEIN"/>
    <property type="match status" value="1"/>
</dbReference>
<evidence type="ECO:0000256" key="2">
    <source>
        <dbReference type="SAM" id="Phobius"/>
    </source>
</evidence>
<dbReference type="EMBL" id="CM003378">
    <property type="protein sequence ID" value="KOM50752.1"/>
    <property type="molecule type" value="Genomic_DNA"/>
</dbReference>
<dbReference type="EMBL" id="JABFOF010000005">
    <property type="protein sequence ID" value="KAG2397653.1"/>
    <property type="molecule type" value="Genomic_DNA"/>
</dbReference>
<keyword evidence="2" id="KW-0472">Membrane</keyword>
<sequence length="157" mass="17698">MQQRSSSSSFRPSDEFRAINIGVDQQQHTKRRRTFDEDSLDELPIYHRSVTGRRDTSRSRSPPAEKCIHLIPVILLLCLFTLWWFSVPVNVEIKDGRITAIQQIHAPLPNNTRIDLAMLAVAASSPIPANNPQNLSGEDETFLHPASSPSEETFSFS</sequence>
<proteinExistence type="predicted"/>
<evidence type="ECO:0000256" key="1">
    <source>
        <dbReference type="SAM" id="MobiDB-lite"/>
    </source>
</evidence>
<feature type="transmembrane region" description="Helical" evidence="2">
    <location>
        <begin position="67"/>
        <end position="85"/>
    </location>
</feature>